<keyword evidence="3 7" id="KW-0863">Zinc-finger</keyword>
<dbReference type="HAMAP" id="MF_00017">
    <property type="entry name" value="RecR"/>
    <property type="match status" value="1"/>
</dbReference>
<dbReference type="eggNOG" id="COG0353">
    <property type="taxonomic scope" value="Bacteria"/>
</dbReference>
<evidence type="ECO:0000256" key="1">
    <source>
        <dbReference type="ARBA" id="ARBA00022723"/>
    </source>
</evidence>
<evidence type="ECO:0000256" key="3">
    <source>
        <dbReference type="ARBA" id="ARBA00022771"/>
    </source>
</evidence>
<dbReference type="AlphaFoldDB" id="D1B5E4"/>
<comment type="similarity">
    <text evidence="7">Belongs to the RecR family.</text>
</comment>
<evidence type="ECO:0000256" key="5">
    <source>
        <dbReference type="ARBA" id="ARBA00023172"/>
    </source>
</evidence>
<proteinExistence type="inferred from homology"/>
<gene>
    <name evidence="7" type="primary">recR</name>
    <name evidence="9" type="ordered locus">Taci_1003</name>
</gene>
<dbReference type="PROSITE" id="PS50880">
    <property type="entry name" value="TOPRIM"/>
    <property type="match status" value="1"/>
</dbReference>
<dbReference type="OrthoDB" id="9802672at2"/>
<dbReference type="NCBIfam" id="TIGR00615">
    <property type="entry name" value="recR"/>
    <property type="match status" value="1"/>
</dbReference>
<feature type="domain" description="Toprim" evidence="8">
    <location>
        <begin position="82"/>
        <end position="177"/>
    </location>
</feature>
<dbReference type="Pfam" id="PF02132">
    <property type="entry name" value="RecR_ZnF"/>
    <property type="match status" value="1"/>
</dbReference>
<dbReference type="SMART" id="SM00493">
    <property type="entry name" value="TOPRIM"/>
    <property type="match status" value="1"/>
</dbReference>
<dbReference type="RefSeq" id="WP_012869750.1">
    <property type="nucleotide sequence ID" value="NC_013522.1"/>
</dbReference>
<evidence type="ECO:0000256" key="2">
    <source>
        <dbReference type="ARBA" id="ARBA00022763"/>
    </source>
</evidence>
<dbReference type="InterPro" id="IPR034137">
    <property type="entry name" value="TOPRIM_RecR"/>
</dbReference>
<dbReference type="Gene3D" id="6.10.250.240">
    <property type="match status" value="1"/>
</dbReference>
<evidence type="ECO:0000256" key="7">
    <source>
        <dbReference type="HAMAP-Rule" id="MF_00017"/>
    </source>
</evidence>
<dbReference type="EMBL" id="CP001818">
    <property type="protein sequence ID" value="ACZ19235.1"/>
    <property type="molecule type" value="Genomic_DNA"/>
</dbReference>
<dbReference type="KEGG" id="tai:Taci_1003"/>
<keyword evidence="5 7" id="KW-0233">DNA recombination</keyword>
<evidence type="ECO:0000256" key="6">
    <source>
        <dbReference type="ARBA" id="ARBA00023204"/>
    </source>
</evidence>
<accession>D1B5E4</accession>
<dbReference type="GO" id="GO:0003677">
    <property type="term" value="F:DNA binding"/>
    <property type="evidence" value="ECO:0007669"/>
    <property type="project" value="UniProtKB-UniRule"/>
</dbReference>
<dbReference type="Proteomes" id="UP000002030">
    <property type="component" value="Chromosome"/>
</dbReference>
<dbReference type="InterPro" id="IPR015967">
    <property type="entry name" value="Rcmb_RecR_Znf"/>
</dbReference>
<name>D1B5E4_THEAS</name>
<keyword evidence="10" id="KW-1185">Reference proteome</keyword>
<dbReference type="Gene3D" id="3.30.60.80">
    <property type="match status" value="1"/>
</dbReference>
<reference evidence="9 10" key="1">
    <citation type="journal article" date="2009" name="Stand. Genomic Sci.">
        <title>Complete genome sequence of Thermanaerovibrio acidaminovorans type strain (Su883).</title>
        <authorList>
            <person name="Chovatia M."/>
            <person name="Sikorski J."/>
            <person name="Schroder M."/>
            <person name="Lapidus A."/>
            <person name="Nolan M."/>
            <person name="Tice H."/>
            <person name="Glavina Del Rio T."/>
            <person name="Copeland A."/>
            <person name="Cheng J.F."/>
            <person name="Lucas S."/>
            <person name="Chen F."/>
            <person name="Bruce D."/>
            <person name="Goodwin L."/>
            <person name="Pitluck S."/>
            <person name="Ivanova N."/>
            <person name="Mavromatis K."/>
            <person name="Ovchinnikova G."/>
            <person name="Pati A."/>
            <person name="Chen A."/>
            <person name="Palaniappan K."/>
            <person name="Land M."/>
            <person name="Hauser L."/>
            <person name="Chang Y.J."/>
            <person name="Jeffries C.D."/>
            <person name="Chain P."/>
            <person name="Saunders E."/>
            <person name="Detter J.C."/>
            <person name="Brettin T."/>
            <person name="Rohde M."/>
            <person name="Goker M."/>
            <person name="Spring S."/>
            <person name="Bristow J."/>
            <person name="Markowitz V."/>
            <person name="Hugenholtz P."/>
            <person name="Kyrpides N.C."/>
            <person name="Klenk H.P."/>
            <person name="Eisen J.A."/>
        </authorList>
    </citation>
    <scope>NUCLEOTIDE SEQUENCE [LARGE SCALE GENOMIC DNA]</scope>
    <source>
        <strain evidence="10">ATCC 49978 / DSM 6589 / Su883</strain>
    </source>
</reference>
<evidence type="ECO:0000256" key="4">
    <source>
        <dbReference type="ARBA" id="ARBA00022833"/>
    </source>
</evidence>
<evidence type="ECO:0000313" key="10">
    <source>
        <dbReference type="Proteomes" id="UP000002030"/>
    </source>
</evidence>
<dbReference type="Pfam" id="PF21175">
    <property type="entry name" value="RecR_C"/>
    <property type="match status" value="1"/>
</dbReference>
<keyword evidence="2 7" id="KW-0227">DNA damage</keyword>
<sequence>MAGVGIPSVDGLIEKLKRLPGVGEKGARRFAFFILGQPKDWVEDLSRAIREARWSVRPCSVCGGLAEGDLCPICSDPARDREVICVVESQEDCVAMERHRIFNGRYHVLGGRYSPLDGEDIPSEALASLRDRVERGGVQEVILALAPSVEGELTALAVKEALDDLPVKVSRLSSGLPVGGSIGFADSATLKLALEGRRGM</sequence>
<dbReference type="HOGENOM" id="CLU_060739_1_0_0"/>
<dbReference type="EnsemblBacteria" id="ACZ19235">
    <property type="protein sequence ID" value="ACZ19235"/>
    <property type="gene ID" value="Taci_1003"/>
</dbReference>
<dbReference type="PATRIC" id="fig|525903.6.peg.1001"/>
<keyword evidence="4 7" id="KW-0862">Zinc</keyword>
<dbReference type="GO" id="GO:0006310">
    <property type="term" value="P:DNA recombination"/>
    <property type="evidence" value="ECO:0007669"/>
    <property type="project" value="UniProtKB-UniRule"/>
</dbReference>
<dbReference type="GO" id="GO:0008270">
    <property type="term" value="F:zinc ion binding"/>
    <property type="evidence" value="ECO:0007669"/>
    <property type="project" value="UniProtKB-KW"/>
</dbReference>
<dbReference type="PANTHER" id="PTHR30446:SF0">
    <property type="entry name" value="RECOMBINATION PROTEIN RECR"/>
    <property type="match status" value="1"/>
</dbReference>
<organism evidence="9 10">
    <name type="scientific">Thermanaerovibrio acidaminovorans (strain ATCC 49978 / DSM 6589 / Su883)</name>
    <name type="common">Selenomonas acidaminovorans</name>
    <dbReference type="NCBI Taxonomy" id="525903"/>
    <lineage>
        <taxon>Bacteria</taxon>
        <taxon>Thermotogati</taxon>
        <taxon>Synergistota</taxon>
        <taxon>Synergistia</taxon>
        <taxon>Synergistales</taxon>
        <taxon>Synergistaceae</taxon>
        <taxon>Thermanaerovibrio</taxon>
    </lineage>
</organism>
<dbReference type="Pfam" id="PF21176">
    <property type="entry name" value="RecR_HhH"/>
    <property type="match status" value="1"/>
</dbReference>
<dbReference type="SUPFAM" id="SSF111304">
    <property type="entry name" value="Recombination protein RecR"/>
    <property type="match status" value="1"/>
</dbReference>
<keyword evidence="6 7" id="KW-0234">DNA repair</keyword>
<feature type="zinc finger region" description="C4-type" evidence="7">
    <location>
        <begin position="59"/>
        <end position="74"/>
    </location>
</feature>
<dbReference type="InterPro" id="IPR023627">
    <property type="entry name" value="Rcmb_RecR"/>
</dbReference>
<dbReference type="STRING" id="525903.Taci_1003"/>
<comment type="function">
    <text evidence="7">May play a role in DNA repair. It seems to be involved in an RecBC-independent recombinational process of DNA repair. It may act with RecF and RecO.</text>
</comment>
<dbReference type="CDD" id="cd01025">
    <property type="entry name" value="TOPRIM_recR"/>
    <property type="match status" value="1"/>
</dbReference>
<keyword evidence="1 7" id="KW-0479">Metal-binding</keyword>
<evidence type="ECO:0000259" key="8">
    <source>
        <dbReference type="PROSITE" id="PS50880"/>
    </source>
</evidence>
<dbReference type="PROSITE" id="PS01300">
    <property type="entry name" value="RECR"/>
    <property type="match status" value="1"/>
</dbReference>
<dbReference type="Pfam" id="PF13662">
    <property type="entry name" value="Toprim_4"/>
    <property type="match status" value="1"/>
</dbReference>
<protein>
    <recommendedName>
        <fullName evidence="7">Recombination protein RecR</fullName>
    </recommendedName>
</protein>
<dbReference type="GO" id="GO:0006281">
    <property type="term" value="P:DNA repair"/>
    <property type="evidence" value="ECO:0007669"/>
    <property type="project" value="UniProtKB-UniRule"/>
</dbReference>
<dbReference type="PANTHER" id="PTHR30446">
    <property type="entry name" value="RECOMBINATION PROTEIN RECR"/>
    <property type="match status" value="1"/>
</dbReference>
<dbReference type="Gene3D" id="3.40.1360.10">
    <property type="match status" value="1"/>
</dbReference>
<dbReference type="InterPro" id="IPR006171">
    <property type="entry name" value="TOPRIM_dom"/>
</dbReference>
<dbReference type="Gene3D" id="1.10.8.420">
    <property type="entry name" value="RecR Domain 1"/>
    <property type="match status" value="1"/>
</dbReference>
<dbReference type="InterPro" id="IPR000093">
    <property type="entry name" value="DNA_Rcmb_RecR"/>
</dbReference>
<evidence type="ECO:0000313" key="9">
    <source>
        <dbReference type="EMBL" id="ACZ19235.1"/>
    </source>
</evidence>